<keyword evidence="14" id="KW-0547">Nucleotide-binding</keyword>
<dbReference type="NCBIfam" id="TIGR01350">
    <property type="entry name" value="lipoamide_DH"/>
    <property type="match status" value="1"/>
</dbReference>
<dbReference type="InterPro" id="IPR001100">
    <property type="entry name" value="Pyr_nuc-diS_OxRdtase"/>
</dbReference>
<evidence type="ECO:0000256" key="13">
    <source>
        <dbReference type="PIRSR" id="PIRSR000350-2"/>
    </source>
</evidence>
<evidence type="ECO:0000256" key="2">
    <source>
        <dbReference type="ARBA" id="ARBA00007532"/>
    </source>
</evidence>
<dbReference type="GO" id="GO:0006103">
    <property type="term" value="P:2-oxoglutarate metabolic process"/>
    <property type="evidence" value="ECO:0007669"/>
    <property type="project" value="TreeGrafter"/>
</dbReference>
<dbReference type="PRINTS" id="PR00368">
    <property type="entry name" value="FADPNR"/>
</dbReference>
<gene>
    <name evidence="19" type="ORF">GCM10011273_25220</name>
</gene>
<dbReference type="Pfam" id="PF02852">
    <property type="entry name" value="Pyr_redox_dim"/>
    <property type="match status" value="1"/>
</dbReference>
<dbReference type="PANTHER" id="PTHR22912">
    <property type="entry name" value="DISULFIDE OXIDOREDUCTASE"/>
    <property type="match status" value="1"/>
</dbReference>
<evidence type="ECO:0000313" key="19">
    <source>
        <dbReference type="EMBL" id="GGZ37710.1"/>
    </source>
</evidence>
<dbReference type="PANTHER" id="PTHR22912:SF217">
    <property type="entry name" value="DIHYDROLIPOYL DEHYDROGENASE"/>
    <property type="match status" value="1"/>
</dbReference>
<keyword evidence="11 16" id="KW-0676">Redox-active center</keyword>
<evidence type="ECO:0000256" key="5">
    <source>
        <dbReference type="ARBA" id="ARBA00022490"/>
    </source>
</evidence>
<evidence type="ECO:0000256" key="11">
    <source>
        <dbReference type="ARBA" id="ARBA00023284"/>
    </source>
</evidence>
<evidence type="ECO:0000313" key="20">
    <source>
        <dbReference type="Proteomes" id="UP000662572"/>
    </source>
</evidence>
<evidence type="ECO:0000259" key="18">
    <source>
        <dbReference type="Pfam" id="PF07992"/>
    </source>
</evidence>
<keyword evidence="5" id="KW-0963">Cytoplasm</keyword>
<evidence type="ECO:0000256" key="1">
    <source>
        <dbReference type="ARBA" id="ARBA00004496"/>
    </source>
</evidence>
<keyword evidence="20" id="KW-1185">Reference proteome</keyword>
<reference evidence="19" key="2">
    <citation type="submission" date="2020-09" db="EMBL/GenBank/DDBJ databases">
        <authorList>
            <person name="Sun Q."/>
            <person name="Kim S."/>
        </authorList>
    </citation>
    <scope>NUCLEOTIDE SEQUENCE</scope>
    <source>
        <strain evidence="19">KCTC 32296</strain>
    </source>
</reference>
<feature type="binding site" evidence="14">
    <location>
        <position position="206"/>
    </location>
    <ligand>
        <name>NAD(+)</name>
        <dbReference type="ChEBI" id="CHEBI:57540"/>
    </ligand>
</feature>
<evidence type="ECO:0000256" key="7">
    <source>
        <dbReference type="ARBA" id="ARBA00022827"/>
    </source>
</evidence>
<comment type="similarity">
    <text evidence="2 16">Belongs to the class-I pyridine nucleotide-disulfide oxidoreductase family.</text>
</comment>
<dbReference type="InterPro" id="IPR012999">
    <property type="entry name" value="Pyr_OxRdtase_I_AS"/>
</dbReference>
<evidence type="ECO:0000256" key="16">
    <source>
        <dbReference type="RuleBase" id="RU003692"/>
    </source>
</evidence>
<dbReference type="EC" id="1.8.1.4" evidence="3 16"/>
<dbReference type="InterPro" id="IPR036188">
    <property type="entry name" value="FAD/NAD-bd_sf"/>
</dbReference>
<evidence type="ECO:0000256" key="8">
    <source>
        <dbReference type="ARBA" id="ARBA00023002"/>
    </source>
</evidence>
<evidence type="ECO:0000256" key="15">
    <source>
        <dbReference type="PIRSR" id="PIRSR000350-4"/>
    </source>
</evidence>
<dbReference type="FunFam" id="3.30.390.30:FF:000001">
    <property type="entry name" value="Dihydrolipoyl dehydrogenase"/>
    <property type="match status" value="1"/>
</dbReference>
<evidence type="ECO:0000256" key="14">
    <source>
        <dbReference type="PIRSR" id="PIRSR000350-3"/>
    </source>
</evidence>
<feature type="disulfide bond" description="Redox-active" evidence="15">
    <location>
        <begin position="40"/>
        <end position="45"/>
    </location>
</feature>
<sequence>MSYDLVVIGSGPGGYEGAIRASQNGLKVAIVEREALGGICLNWGCIPAKALLKSAEVYDKLHHLEDYGLSASNPGYDFEKVIQRSRGVTKTMSGGVAYLMKKNKIDVIEGSAVLEPGKDSPKVVVTLKAGGTQTVEAKNVMLAVGARAREIPAIGAVSDGERIWTYRNALAPKSQPKSLIIIGSGAIGIEFASFYQALGTEVTVVEAMDRILPVEDHEVSAEALKAFKKRGINFRVGAKVTKIEKPAKGVAVHVEVAGKSEVLTAEGCIVAVGIVANTDGIGLEKLGVVMDRGHVKNDSHGKTNVKGLYAIGDCAGPPWLAHKASHEAVHAADYMAGRKLSNLNPPIPGCTYATPEVASVGITEQAAKEQKLDVKIGRFPFRANGRAVASSETLGFVKVIFEKKTGALLGAHMIGANVTEMVQGFCLAITMEATEEDLQGTVFPHPTMSEAILEASLDADGRVINT</sequence>
<dbReference type="SUPFAM" id="SSF55424">
    <property type="entry name" value="FAD/NAD-linked reductases, dimerisation (C-terminal) domain"/>
    <property type="match status" value="1"/>
</dbReference>
<dbReference type="InterPro" id="IPR016156">
    <property type="entry name" value="FAD/NAD-linked_Rdtase_dimer_sf"/>
</dbReference>
<organism evidence="19 20">
    <name type="scientific">Asticcacaulis endophyticus</name>
    <dbReference type="NCBI Taxonomy" id="1395890"/>
    <lineage>
        <taxon>Bacteria</taxon>
        <taxon>Pseudomonadati</taxon>
        <taxon>Pseudomonadota</taxon>
        <taxon>Alphaproteobacteria</taxon>
        <taxon>Caulobacterales</taxon>
        <taxon>Caulobacteraceae</taxon>
        <taxon>Asticcacaulis</taxon>
    </lineage>
</organism>
<dbReference type="InterPro" id="IPR050151">
    <property type="entry name" value="Class-I_Pyr_Nuc-Dis_Oxidored"/>
</dbReference>
<comment type="subcellular location">
    <subcellularLocation>
        <location evidence="1">Cytoplasm</location>
    </subcellularLocation>
</comment>
<comment type="cofactor">
    <cofactor evidence="14 16">
        <name>FAD</name>
        <dbReference type="ChEBI" id="CHEBI:57692"/>
    </cofactor>
    <text evidence="14 16">Binds 1 FAD per subunit.</text>
</comment>
<dbReference type="AlphaFoldDB" id="A0A918UV33"/>
<dbReference type="RefSeq" id="WP_189487095.1">
    <property type="nucleotide sequence ID" value="NZ_BMZB01000003.1"/>
</dbReference>
<dbReference type="Pfam" id="PF07992">
    <property type="entry name" value="Pyr_redox_2"/>
    <property type="match status" value="1"/>
</dbReference>
<dbReference type="InterPro" id="IPR023753">
    <property type="entry name" value="FAD/NAD-binding_dom"/>
</dbReference>
<feature type="binding site" evidence="14">
    <location>
        <position position="313"/>
    </location>
    <ligand>
        <name>FAD</name>
        <dbReference type="ChEBI" id="CHEBI:57692"/>
    </ligand>
</feature>
<keyword evidence="8 16" id="KW-0560">Oxidoreductase</keyword>
<dbReference type="PRINTS" id="PR00411">
    <property type="entry name" value="PNDRDTASEI"/>
</dbReference>
<feature type="binding site" evidence="14">
    <location>
        <begin position="183"/>
        <end position="190"/>
    </location>
    <ligand>
        <name>NAD(+)</name>
        <dbReference type="ChEBI" id="CHEBI:57540"/>
    </ligand>
</feature>
<evidence type="ECO:0000256" key="12">
    <source>
        <dbReference type="ARBA" id="ARBA00049187"/>
    </source>
</evidence>
<keyword evidence="10" id="KW-1015">Disulfide bond</keyword>
<feature type="domain" description="Pyridine nucleotide-disulphide oxidoreductase dimerisation" evidence="17">
    <location>
        <begin position="347"/>
        <end position="455"/>
    </location>
</feature>
<comment type="catalytic activity">
    <reaction evidence="12 16">
        <text>N(6)-[(R)-dihydrolipoyl]-L-lysyl-[protein] + NAD(+) = N(6)-[(R)-lipoyl]-L-lysyl-[protein] + NADH + H(+)</text>
        <dbReference type="Rhea" id="RHEA:15045"/>
        <dbReference type="Rhea" id="RHEA-COMP:10474"/>
        <dbReference type="Rhea" id="RHEA-COMP:10475"/>
        <dbReference type="ChEBI" id="CHEBI:15378"/>
        <dbReference type="ChEBI" id="CHEBI:57540"/>
        <dbReference type="ChEBI" id="CHEBI:57945"/>
        <dbReference type="ChEBI" id="CHEBI:83099"/>
        <dbReference type="ChEBI" id="CHEBI:83100"/>
        <dbReference type="EC" id="1.8.1.4"/>
    </reaction>
</comment>
<dbReference type="EMBL" id="BMZB01000003">
    <property type="protein sequence ID" value="GGZ37710.1"/>
    <property type="molecule type" value="Genomic_DNA"/>
</dbReference>
<keyword evidence="6 16" id="KW-0285">Flavoprotein</keyword>
<dbReference type="Gene3D" id="3.30.390.30">
    <property type="match status" value="1"/>
</dbReference>
<dbReference type="SUPFAM" id="SSF51905">
    <property type="entry name" value="FAD/NAD(P)-binding domain"/>
    <property type="match status" value="1"/>
</dbReference>
<protein>
    <recommendedName>
        <fullName evidence="4 16">Dihydrolipoyl dehydrogenase</fullName>
        <ecNumber evidence="3 16">1.8.1.4</ecNumber>
    </recommendedName>
</protein>
<dbReference type="Gene3D" id="3.50.50.60">
    <property type="entry name" value="FAD/NAD(P)-binding domain"/>
    <property type="match status" value="2"/>
</dbReference>
<feature type="binding site" evidence="14">
    <location>
        <position position="273"/>
    </location>
    <ligand>
        <name>NAD(+)</name>
        <dbReference type="ChEBI" id="CHEBI:57540"/>
    </ligand>
</feature>
<name>A0A918UV33_9CAUL</name>
<comment type="miscellaneous">
    <text evidence="16">The active site is a redox-active disulfide bond.</text>
</comment>
<evidence type="ECO:0000256" key="9">
    <source>
        <dbReference type="ARBA" id="ARBA00023027"/>
    </source>
</evidence>
<dbReference type="GO" id="GO:0050660">
    <property type="term" value="F:flavin adenine dinucleotide binding"/>
    <property type="evidence" value="ECO:0007669"/>
    <property type="project" value="InterPro"/>
</dbReference>
<evidence type="ECO:0000256" key="4">
    <source>
        <dbReference type="ARBA" id="ARBA00016961"/>
    </source>
</evidence>
<dbReference type="GO" id="GO:0004148">
    <property type="term" value="F:dihydrolipoyl dehydrogenase (NADH) activity"/>
    <property type="evidence" value="ECO:0007669"/>
    <property type="project" value="UniProtKB-EC"/>
</dbReference>
<feature type="domain" description="FAD/NAD(P)-binding" evidence="18">
    <location>
        <begin position="3"/>
        <end position="328"/>
    </location>
</feature>
<keyword evidence="7 14" id="KW-0274">FAD</keyword>
<evidence type="ECO:0000256" key="6">
    <source>
        <dbReference type="ARBA" id="ARBA00022630"/>
    </source>
</evidence>
<feature type="binding site" evidence="14">
    <location>
        <position position="49"/>
    </location>
    <ligand>
        <name>FAD</name>
        <dbReference type="ChEBI" id="CHEBI:57692"/>
    </ligand>
</feature>
<dbReference type="Proteomes" id="UP000662572">
    <property type="component" value="Unassembled WGS sequence"/>
</dbReference>
<proteinExistence type="inferred from homology"/>
<reference evidence="19" key="1">
    <citation type="journal article" date="2014" name="Int. J. Syst. Evol. Microbiol.">
        <title>Complete genome sequence of Corynebacterium casei LMG S-19264T (=DSM 44701T), isolated from a smear-ripened cheese.</title>
        <authorList>
            <consortium name="US DOE Joint Genome Institute (JGI-PGF)"/>
            <person name="Walter F."/>
            <person name="Albersmeier A."/>
            <person name="Kalinowski J."/>
            <person name="Ruckert C."/>
        </authorList>
    </citation>
    <scope>NUCLEOTIDE SEQUENCE</scope>
    <source>
        <strain evidence="19">KCTC 32296</strain>
    </source>
</reference>
<dbReference type="InterPro" id="IPR004099">
    <property type="entry name" value="Pyr_nucl-diS_OxRdtase_dimer"/>
</dbReference>
<dbReference type="InterPro" id="IPR006258">
    <property type="entry name" value="Lipoamide_DH"/>
</dbReference>
<dbReference type="GO" id="GO:0005737">
    <property type="term" value="C:cytoplasm"/>
    <property type="evidence" value="ECO:0007669"/>
    <property type="project" value="UniProtKB-SubCell"/>
</dbReference>
<feature type="active site" description="Proton acceptor" evidence="13">
    <location>
        <position position="445"/>
    </location>
</feature>
<comment type="caution">
    <text evidence="19">The sequence shown here is derived from an EMBL/GenBank/DDBJ whole genome shotgun (WGS) entry which is preliminary data.</text>
</comment>
<evidence type="ECO:0000256" key="10">
    <source>
        <dbReference type="ARBA" id="ARBA00023157"/>
    </source>
</evidence>
<evidence type="ECO:0000256" key="3">
    <source>
        <dbReference type="ARBA" id="ARBA00012608"/>
    </source>
</evidence>
<keyword evidence="9 14" id="KW-0520">NAD</keyword>
<evidence type="ECO:0000259" key="17">
    <source>
        <dbReference type="Pfam" id="PF02852"/>
    </source>
</evidence>
<dbReference type="PIRSF" id="PIRSF000350">
    <property type="entry name" value="Mercury_reductase_MerA"/>
    <property type="match status" value="1"/>
</dbReference>
<accession>A0A918UV33</accession>
<dbReference type="PROSITE" id="PS00076">
    <property type="entry name" value="PYRIDINE_REDOX_1"/>
    <property type="match status" value="1"/>
</dbReference>